<keyword evidence="4" id="KW-0560">Oxidoreductase</keyword>
<evidence type="ECO:0000313" key="10">
    <source>
        <dbReference type="Proteomes" id="UP000251571"/>
    </source>
</evidence>
<evidence type="ECO:0000256" key="3">
    <source>
        <dbReference type="ARBA" id="ARBA00022827"/>
    </source>
</evidence>
<evidence type="ECO:0000313" key="8">
    <source>
        <dbReference type="EMBL" id="SSA50628.1"/>
    </source>
</evidence>
<reference evidence="7 9" key="2">
    <citation type="submission" date="2018-03" db="EMBL/GenBank/DDBJ databases">
        <title>Genomic Encyclopedia of Archaeal and Bacterial Type Strains, Phase II (KMG-II): from individual species to whole genera.</title>
        <authorList>
            <person name="Goeker M."/>
        </authorList>
    </citation>
    <scope>NUCLEOTIDE SEQUENCE [LARGE SCALE GENOMIC DNA]</scope>
    <source>
        <strain evidence="7 9">DSM 25227</strain>
    </source>
</reference>
<dbReference type="PRINTS" id="PR00420">
    <property type="entry name" value="RNGMNOXGNASE"/>
</dbReference>
<reference evidence="8 10" key="1">
    <citation type="submission" date="2016-10" db="EMBL/GenBank/DDBJ databases">
        <authorList>
            <person name="Cai Z."/>
        </authorList>
    </citation>
    <scope>NUCLEOTIDE SEQUENCE [LARGE SCALE GENOMIC DNA]</scope>
    <source>
        <strain evidence="8 10">DSM 25227</strain>
    </source>
</reference>
<dbReference type="EMBL" id="QGDJ01000014">
    <property type="protein sequence ID" value="PWJ13302.1"/>
    <property type="molecule type" value="Genomic_DNA"/>
</dbReference>
<organism evidence="8 10">
    <name type="scientific">Jannaschia seohaensis</name>
    <dbReference type="NCBI Taxonomy" id="475081"/>
    <lineage>
        <taxon>Bacteria</taxon>
        <taxon>Pseudomonadati</taxon>
        <taxon>Pseudomonadota</taxon>
        <taxon>Alphaproteobacteria</taxon>
        <taxon>Rhodobacterales</taxon>
        <taxon>Roseobacteraceae</taxon>
        <taxon>Jannaschia</taxon>
    </lineage>
</organism>
<comment type="cofactor">
    <cofactor evidence="1">
        <name>FAD</name>
        <dbReference type="ChEBI" id="CHEBI:57692"/>
    </cofactor>
</comment>
<dbReference type="PANTHER" id="PTHR13789">
    <property type="entry name" value="MONOOXYGENASE"/>
    <property type="match status" value="1"/>
</dbReference>
<dbReference type="PANTHER" id="PTHR13789:SF318">
    <property type="entry name" value="GERANYLGERANYL DIPHOSPHATE REDUCTASE"/>
    <property type="match status" value="1"/>
</dbReference>
<proteinExistence type="predicted"/>
<dbReference type="Pfam" id="PF01494">
    <property type="entry name" value="FAD_binding_3"/>
    <property type="match status" value="1"/>
</dbReference>
<evidence type="ECO:0000313" key="9">
    <source>
        <dbReference type="Proteomes" id="UP000245839"/>
    </source>
</evidence>
<evidence type="ECO:0000256" key="2">
    <source>
        <dbReference type="ARBA" id="ARBA00022630"/>
    </source>
</evidence>
<dbReference type="EMBL" id="UETC01000014">
    <property type="protein sequence ID" value="SSA50628.1"/>
    <property type="molecule type" value="Genomic_DNA"/>
</dbReference>
<dbReference type="InterPro" id="IPR036188">
    <property type="entry name" value="FAD/NAD-bd_sf"/>
</dbReference>
<keyword evidence="2" id="KW-0285">Flavoprotein</keyword>
<dbReference type="InterPro" id="IPR050493">
    <property type="entry name" value="FAD-dep_Monooxygenase_BioMet"/>
</dbReference>
<dbReference type="Gene3D" id="3.50.50.60">
    <property type="entry name" value="FAD/NAD(P)-binding domain"/>
    <property type="match status" value="1"/>
</dbReference>
<evidence type="ECO:0000259" key="6">
    <source>
        <dbReference type="Pfam" id="PF01494"/>
    </source>
</evidence>
<dbReference type="Pfam" id="PF13450">
    <property type="entry name" value="NAD_binding_8"/>
    <property type="match status" value="1"/>
</dbReference>
<name>A0A2Y9B543_9RHOB</name>
<dbReference type="InterPro" id="IPR002938">
    <property type="entry name" value="FAD-bd"/>
</dbReference>
<keyword evidence="5" id="KW-0503">Monooxygenase</keyword>
<sequence>MTADITVLGAGVAGLAAALALRDRGVSVEIIEQAPALTEVGAGLQIAPNGARVLRALGVQPPGPESAAVHLIDGPTGRSLIRMPLGPGFHLVHRADLIDALAARLGAIPSHLGRQVSGIEAEGKRLRFADGSAREVRRLIGADGVRGAARGFVAPGHAPKWTGQVAWRATVPVTGWPMEAQVHVGPGRHLVLYPLRDGALLNIVAVEERSDWVAEGWSQPDDPAALRTAFAGYAAPVRDVLERVEQVNLWGLMDHGATPAWRRGACTLIGDAAHPTLPFLAQGANLALEDAWTLAAAPDPAAWEAARRPRVTRALAAAKGNARNYHLTGARRRLGHLALRAIGSVAPGAMLSRFDWLYGADVTEGAGARG</sequence>
<dbReference type="AlphaFoldDB" id="A0A2Y9B543"/>
<dbReference type="RefSeq" id="WP_109566033.1">
    <property type="nucleotide sequence ID" value="NZ_QGDJ01000014.1"/>
</dbReference>
<dbReference type="SUPFAM" id="SSF54373">
    <property type="entry name" value="FAD-linked reductases, C-terminal domain"/>
    <property type="match status" value="1"/>
</dbReference>
<dbReference type="SUPFAM" id="SSF51905">
    <property type="entry name" value="FAD/NAD(P)-binding domain"/>
    <property type="match status" value="1"/>
</dbReference>
<keyword evidence="3" id="KW-0274">FAD</keyword>
<evidence type="ECO:0000256" key="5">
    <source>
        <dbReference type="ARBA" id="ARBA00023033"/>
    </source>
</evidence>
<dbReference type="OrthoDB" id="4230779at2"/>
<evidence type="ECO:0000256" key="1">
    <source>
        <dbReference type="ARBA" id="ARBA00001974"/>
    </source>
</evidence>
<dbReference type="Proteomes" id="UP000251571">
    <property type="component" value="Unassembled WGS sequence"/>
</dbReference>
<keyword evidence="9" id="KW-1185">Reference proteome</keyword>
<protein>
    <submittedName>
        <fullName evidence="8">Salicylate hydroxylase</fullName>
    </submittedName>
</protein>
<evidence type="ECO:0000313" key="7">
    <source>
        <dbReference type="EMBL" id="PWJ13302.1"/>
    </source>
</evidence>
<dbReference type="Proteomes" id="UP000245839">
    <property type="component" value="Unassembled WGS sequence"/>
</dbReference>
<dbReference type="GO" id="GO:0071949">
    <property type="term" value="F:FAD binding"/>
    <property type="evidence" value="ECO:0007669"/>
    <property type="project" value="InterPro"/>
</dbReference>
<evidence type="ECO:0000256" key="4">
    <source>
        <dbReference type="ARBA" id="ARBA00023002"/>
    </source>
</evidence>
<feature type="domain" description="FAD-binding" evidence="6">
    <location>
        <begin position="139"/>
        <end position="295"/>
    </location>
</feature>
<gene>
    <name evidence="7" type="ORF">BCF38_11465</name>
    <name evidence="8" type="ORF">SAMN05421539_11465</name>
</gene>
<accession>A0A2Y9B543</accession>
<dbReference type="GO" id="GO:0004497">
    <property type="term" value="F:monooxygenase activity"/>
    <property type="evidence" value="ECO:0007669"/>
    <property type="project" value="UniProtKB-KW"/>
</dbReference>